<keyword evidence="1" id="KW-0472">Membrane</keyword>
<gene>
    <name evidence="2" type="ORF">EVA_18850</name>
</gene>
<accession>J9FDT8</accession>
<dbReference type="EMBL" id="AMCI01007197">
    <property type="protein sequence ID" value="EJW93046.1"/>
    <property type="molecule type" value="Genomic_DNA"/>
</dbReference>
<evidence type="ECO:0000313" key="2">
    <source>
        <dbReference type="EMBL" id="EJW93046.1"/>
    </source>
</evidence>
<dbReference type="PANTHER" id="PTHR35804">
    <property type="entry name" value="LYSINE EXPORTER LYSO"/>
    <property type="match status" value="1"/>
</dbReference>
<dbReference type="Pfam" id="PF03956">
    <property type="entry name" value="Lys_export"/>
    <property type="match status" value="2"/>
</dbReference>
<dbReference type="PANTHER" id="PTHR35804:SF1">
    <property type="entry name" value="LYSINE EXPORTER LYSO"/>
    <property type="match status" value="1"/>
</dbReference>
<feature type="transmembrane region" description="Helical" evidence="1">
    <location>
        <begin position="274"/>
        <end position="296"/>
    </location>
</feature>
<dbReference type="GO" id="GO:0015661">
    <property type="term" value="F:L-lysine efflux transmembrane transporter activity"/>
    <property type="evidence" value="ECO:0007669"/>
    <property type="project" value="InterPro"/>
</dbReference>
<keyword evidence="1" id="KW-1133">Transmembrane helix</keyword>
<feature type="transmembrane region" description="Helical" evidence="1">
    <location>
        <begin position="13"/>
        <end position="33"/>
    </location>
</feature>
<feature type="transmembrane region" description="Helical" evidence="1">
    <location>
        <begin position="45"/>
        <end position="68"/>
    </location>
</feature>
<proteinExistence type="predicted"/>
<comment type="caution">
    <text evidence="2">The sequence shown here is derived from an EMBL/GenBank/DDBJ whole genome shotgun (WGS) entry which is preliminary data.</text>
</comment>
<feature type="transmembrane region" description="Helical" evidence="1">
    <location>
        <begin position="131"/>
        <end position="149"/>
    </location>
</feature>
<evidence type="ECO:0000256" key="1">
    <source>
        <dbReference type="SAM" id="Phobius"/>
    </source>
</evidence>
<dbReference type="AlphaFoldDB" id="J9FDT8"/>
<feature type="transmembrane region" description="Helical" evidence="1">
    <location>
        <begin position="164"/>
        <end position="182"/>
    </location>
</feature>
<name>J9FDT8_9ZZZZ</name>
<protein>
    <submittedName>
        <fullName evidence="2">Membrane protein containing DUF340, prokaryotic membrane</fullName>
    </submittedName>
</protein>
<dbReference type="InterPro" id="IPR005642">
    <property type="entry name" value="LysO"/>
</dbReference>
<feature type="transmembrane region" description="Helical" evidence="1">
    <location>
        <begin position="104"/>
        <end position="124"/>
    </location>
</feature>
<sequence length="299" mass="32105">MGYLLRNQNLSKIHQVITLLIWVLLFILGIEVGSNEQIIKGLHTIGLEAIILTLTGTFGSLIAAWLLWKALYPQASRNAQSPQMPQHATQEEQAAAGNALKGSLIIVGFFALGSLVGITGLLPFDITQTDISFYALAALMCSVGLSVGNDPQTLKNFRSLNPKLVFLPIMTIVGTLAGSALCSMMLEHRSLTDCLAVGSGFGYYSLSSIFITEYKGAELGTIALLANISREILTLLAAPLMVRWFGNLAPISAGGATTMDTTLPIITRTAGQEFVVVSIFHGFIVDFSVPFLVTFFCSI</sequence>
<organism evidence="2">
    <name type="scientific">gut metagenome</name>
    <dbReference type="NCBI Taxonomy" id="749906"/>
    <lineage>
        <taxon>unclassified sequences</taxon>
        <taxon>metagenomes</taxon>
        <taxon>organismal metagenomes</taxon>
    </lineage>
</organism>
<dbReference type="GO" id="GO:0005886">
    <property type="term" value="C:plasma membrane"/>
    <property type="evidence" value="ECO:0007669"/>
    <property type="project" value="TreeGrafter"/>
</dbReference>
<reference evidence="2" key="1">
    <citation type="journal article" date="2012" name="PLoS ONE">
        <title>Gene sets for utilization of primary and secondary nutrition supplies in the distal gut of endangered iberian lynx.</title>
        <authorList>
            <person name="Alcaide M."/>
            <person name="Messina E."/>
            <person name="Richter M."/>
            <person name="Bargiela R."/>
            <person name="Peplies J."/>
            <person name="Huws S.A."/>
            <person name="Newbold C.J."/>
            <person name="Golyshin P.N."/>
            <person name="Simon M.A."/>
            <person name="Lopez G."/>
            <person name="Yakimov M.M."/>
            <person name="Ferrer M."/>
        </authorList>
    </citation>
    <scope>NUCLEOTIDE SEQUENCE</scope>
</reference>
<keyword evidence="1" id="KW-0812">Transmembrane</keyword>